<dbReference type="Proteomes" id="UP000053477">
    <property type="component" value="Unassembled WGS sequence"/>
</dbReference>
<dbReference type="AlphaFoldDB" id="A0A0H2RVG3"/>
<sequence>MCKGPIKEAAMEGLASDFLHFESLSLCRRTRSSSLSRPSSLELPPLSIPSPSPPGDADVLLTVGAVAFSTRSASSSSSSKSTSIGSTVAVVSDGFPRAAAAVVVAPCFFDDPADDGGDAFTLPPLAFACPRGDASLLGAGGERLSSSRSITCAIIVLLASECVVSQLAWCDGGWRKRKEKSKCKIHLHQRGRKRPDKAGSEPLRYAANIIPQVGRLASRVFALVDGSFPWPHPLPTSL</sequence>
<evidence type="ECO:0000256" key="1">
    <source>
        <dbReference type="SAM" id="MobiDB-lite"/>
    </source>
</evidence>
<gene>
    <name evidence="2" type="ORF">SCHPADRAFT_254721</name>
</gene>
<accession>A0A0H2RVG3</accession>
<feature type="compositionally biased region" description="Low complexity" evidence="1">
    <location>
        <begin position="35"/>
        <end position="45"/>
    </location>
</feature>
<dbReference type="InParanoid" id="A0A0H2RVG3"/>
<organism evidence="2 3">
    <name type="scientific">Schizopora paradoxa</name>
    <dbReference type="NCBI Taxonomy" id="27342"/>
    <lineage>
        <taxon>Eukaryota</taxon>
        <taxon>Fungi</taxon>
        <taxon>Dikarya</taxon>
        <taxon>Basidiomycota</taxon>
        <taxon>Agaricomycotina</taxon>
        <taxon>Agaricomycetes</taxon>
        <taxon>Hymenochaetales</taxon>
        <taxon>Schizoporaceae</taxon>
        <taxon>Schizopora</taxon>
    </lineage>
</organism>
<proteinExistence type="predicted"/>
<evidence type="ECO:0000313" key="3">
    <source>
        <dbReference type="Proteomes" id="UP000053477"/>
    </source>
</evidence>
<reference evidence="2 3" key="1">
    <citation type="submission" date="2015-04" db="EMBL/GenBank/DDBJ databases">
        <title>Complete genome sequence of Schizopora paradoxa KUC8140, a cosmopolitan wood degrader in East Asia.</title>
        <authorList>
            <consortium name="DOE Joint Genome Institute"/>
            <person name="Min B."/>
            <person name="Park H."/>
            <person name="Jang Y."/>
            <person name="Kim J.-J."/>
            <person name="Kim K.H."/>
            <person name="Pangilinan J."/>
            <person name="Lipzen A."/>
            <person name="Riley R."/>
            <person name="Grigoriev I.V."/>
            <person name="Spatafora J.W."/>
            <person name="Choi I.-G."/>
        </authorList>
    </citation>
    <scope>NUCLEOTIDE SEQUENCE [LARGE SCALE GENOMIC DNA]</scope>
    <source>
        <strain evidence="2 3">KUC8140</strain>
    </source>
</reference>
<name>A0A0H2RVG3_9AGAM</name>
<feature type="region of interest" description="Disordered" evidence="1">
    <location>
        <begin position="35"/>
        <end position="54"/>
    </location>
</feature>
<evidence type="ECO:0000313" key="2">
    <source>
        <dbReference type="EMBL" id="KLO15592.1"/>
    </source>
</evidence>
<keyword evidence="3" id="KW-1185">Reference proteome</keyword>
<dbReference type="EMBL" id="KQ085927">
    <property type="protein sequence ID" value="KLO15592.1"/>
    <property type="molecule type" value="Genomic_DNA"/>
</dbReference>
<protein>
    <submittedName>
        <fullName evidence="2">Uncharacterized protein</fullName>
    </submittedName>
</protein>